<dbReference type="EMBL" id="JAVDQF010000001">
    <property type="protein sequence ID" value="MDR6268089.1"/>
    <property type="molecule type" value="Genomic_DNA"/>
</dbReference>
<evidence type="ECO:0000259" key="3">
    <source>
        <dbReference type="PROSITE" id="PS50977"/>
    </source>
</evidence>
<protein>
    <submittedName>
        <fullName evidence="4">AcrR family transcriptional regulator</fullName>
    </submittedName>
</protein>
<reference evidence="4 5" key="1">
    <citation type="submission" date="2023-07" db="EMBL/GenBank/DDBJ databases">
        <title>Sequencing the genomes of 1000 actinobacteria strains.</title>
        <authorList>
            <person name="Klenk H.-P."/>
        </authorList>
    </citation>
    <scope>NUCLEOTIDE SEQUENCE [LARGE SCALE GENOMIC DNA]</scope>
    <source>
        <strain evidence="4 5">DSM 14555</strain>
    </source>
</reference>
<dbReference type="Pfam" id="PF00440">
    <property type="entry name" value="TetR_N"/>
    <property type="match status" value="1"/>
</dbReference>
<evidence type="ECO:0000256" key="2">
    <source>
        <dbReference type="PROSITE-ProRule" id="PRU00335"/>
    </source>
</evidence>
<evidence type="ECO:0000313" key="4">
    <source>
        <dbReference type="EMBL" id="MDR6268089.1"/>
    </source>
</evidence>
<evidence type="ECO:0000313" key="5">
    <source>
        <dbReference type="Proteomes" id="UP001185069"/>
    </source>
</evidence>
<dbReference type="Proteomes" id="UP001185069">
    <property type="component" value="Unassembled WGS sequence"/>
</dbReference>
<gene>
    <name evidence="4" type="ORF">JOE69_000327</name>
</gene>
<dbReference type="PROSITE" id="PS50977">
    <property type="entry name" value="HTH_TETR_2"/>
    <property type="match status" value="1"/>
</dbReference>
<feature type="domain" description="HTH tetR-type" evidence="3">
    <location>
        <begin position="14"/>
        <end position="74"/>
    </location>
</feature>
<keyword evidence="5" id="KW-1185">Reference proteome</keyword>
<organism evidence="4 5">
    <name type="scientific">Arthrobacter russicus</name>
    <dbReference type="NCBI Taxonomy" id="172040"/>
    <lineage>
        <taxon>Bacteria</taxon>
        <taxon>Bacillati</taxon>
        <taxon>Actinomycetota</taxon>
        <taxon>Actinomycetes</taxon>
        <taxon>Micrococcales</taxon>
        <taxon>Micrococcaceae</taxon>
        <taxon>Arthrobacter</taxon>
    </lineage>
</organism>
<dbReference type="PRINTS" id="PR00455">
    <property type="entry name" value="HTHTETR"/>
</dbReference>
<dbReference type="PANTHER" id="PTHR30055:SF226">
    <property type="entry name" value="HTH-TYPE TRANSCRIPTIONAL REGULATOR PKSA"/>
    <property type="match status" value="1"/>
</dbReference>
<dbReference type="SUPFAM" id="SSF46689">
    <property type="entry name" value="Homeodomain-like"/>
    <property type="match status" value="1"/>
</dbReference>
<sequence>MIRNPSAPQQDRSRATRERLLKSALASLAEVGWTQTTVATVAERAGVSRGATQHHFPTREDLFGAAIEHMAEARLREIRFALESMPEGPERIRHTLDLLVGLYTGPLFAAALQVWTAAAVDEGVRAHIIPLEQSVSREAFRVAAELLQIDRDSERLRAIVAATLDLGRGLGLAGILTDDTVRRAWILDAWAEELNRIVAEERSRVH</sequence>
<dbReference type="InterPro" id="IPR001647">
    <property type="entry name" value="HTH_TetR"/>
</dbReference>
<dbReference type="RefSeq" id="WP_309795518.1">
    <property type="nucleotide sequence ID" value="NZ_BAAAHY010000006.1"/>
</dbReference>
<name>A0ABU1J6N8_9MICC</name>
<accession>A0ABU1J6N8</accession>
<dbReference type="InterPro" id="IPR050109">
    <property type="entry name" value="HTH-type_TetR-like_transc_reg"/>
</dbReference>
<proteinExistence type="predicted"/>
<evidence type="ECO:0000256" key="1">
    <source>
        <dbReference type="ARBA" id="ARBA00023125"/>
    </source>
</evidence>
<comment type="caution">
    <text evidence="4">The sequence shown here is derived from an EMBL/GenBank/DDBJ whole genome shotgun (WGS) entry which is preliminary data.</text>
</comment>
<dbReference type="PANTHER" id="PTHR30055">
    <property type="entry name" value="HTH-TYPE TRANSCRIPTIONAL REGULATOR RUTR"/>
    <property type="match status" value="1"/>
</dbReference>
<dbReference type="Gene3D" id="1.10.357.10">
    <property type="entry name" value="Tetracycline Repressor, domain 2"/>
    <property type="match status" value="1"/>
</dbReference>
<feature type="DNA-binding region" description="H-T-H motif" evidence="2">
    <location>
        <begin position="37"/>
        <end position="56"/>
    </location>
</feature>
<dbReference type="InterPro" id="IPR009057">
    <property type="entry name" value="Homeodomain-like_sf"/>
</dbReference>
<keyword evidence="1 2" id="KW-0238">DNA-binding</keyword>